<proteinExistence type="predicted"/>
<dbReference type="GO" id="GO:0018169">
    <property type="term" value="F:ribosomal S6-glutamic acid ligase activity"/>
    <property type="evidence" value="ECO:0007669"/>
    <property type="project" value="TreeGrafter"/>
</dbReference>
<accession>A0A4Y1YRW9</accession>
<name>A0A4Y1YRW9_9PROT</name>
<dbReference type="PANTHER" id="PTHR21621">
    <property type="entry name" value="RIBOSOMAL PROTEIN S6 MODIFICATION PROTEIN"/>
    <property type="match status" value="1"/>
</dbReference>
<evidence type="ECO:0008006" key="3">
    <source>
        <dbReference type="Google" id="ProtNLM"/>
    </source>
</evidence>
<reference evidence="1 2" key="1">
    <citation type="submission" date="2019-06" db="EMBL/GenBank/DDBJ databases">
        <title>Nitrosomonas stercoris KYUHI-S whole genome shotgun sequence.</title>
        <authorList>
            <person name="Nakagawa T."/>
            <person name="Tsuchiya Y."/>
            <person name="Takahashi R."/>
        </authorList>
    </citation>
    <scope>NUCLEOTIDE SEQUENCE [LARGE SCALE GENOMIC DNA]</scope>
    <source>
        <strain evidence="1 2">KYUHI-S</strain>
    </source>
</reference>
<dbReference type="PANTHER" id="PTHR21621:SF0">
    <property type="entry name" value="BETA-CITRYLGLUTAMATE SYNTHASE B-RELATED"/>
    <property type="match status" value="1"/>
</dbReference>
<dbReference type="Gene3D" id="3.30.1490.20">
    <property type="entry name" value="ATP-grasp fold, A domain"/>
    <property type="match status" value="1"/>
</dbReference>
<evidence type="ECO:0000313" key="1">
    <source>
        <dbReference type="EMBL" id="BBL35807.1"/>
    </source>
</evidence>
<keyword evidence="2" id="KW-1185">Reference proteome</keyword>
<dbReference type="SUPFAM" id="SSF56059">
    <property type="entry name" value="Glutathione synthetase ATP-binding domain-like"/>
    <property type="match status" value="1"/>
</dbReference>
<dbReference type="AlphaFoldDB" id="A0A4Y1YRW9"/>
<dbReference type="InterPro" id="IPR013815">
    <property type="entry name" value="ATP_grasp_subdomain_1"/>
</dbReference>
<protein>
    <recommendedName>
        <fullName evidence="3">ATP-grasp domain-containing protein</fullName>
    </recommendedName>
</protein>
<dbReference type="GO" id="GO:0005524">
    <property type="term" value="F:ATP binding"/>
    <property type="evidence" value="ECO:0007669"/>
    <property type="project" value="InterPro"/>
</dbReference>
<organism evidence="1 2">
    <name type="scientific">Nitrosomonas stercoris</name>
    <dbReference type="NCBI Taxonomy" id="1444684"/>
    <lineage>
        <taxon>Bacteria</taxon>
        <taxon>Pseudomonadati</taxon>
        <taxon>Pseudomonadota</taxon>
        <taxon>Betaproteobacteria</taxon>
        <taxon>Nitrosomonadales</taxon>
        <taxon>Nitrosomonadaceae</taxon>
        <taxon>Nitrosomonas</taxon>
    </lineage>
</organism>
<dbReference type="EMBL" id="AP019755">
    <property type="protein sequence ID" value="BBL35807.1"/>
    <property type="molecule type" value="Genomic_DNA"/>
</dbReference>
<dbReference type="GO" id="GO:0009432">
    <property type="term" value="P:SOS response"/>
    <property type="evidence" value="ECO:0007669"/>
    <property type="project" value="TreeGrafter"/>
</dbReference>
<evidence type="ECO:0000313" key="2">
    <source>
        <dbReference type="Proteomes" id="UP000316473"/>
    </source>
</evidence>
<dbReference type="Proteomes" id="UP000316473">
    <property type="component" value="Chromosome"/>
</dbReference>
<dbReference type="GO" id="GO:0005737">
    <property type="term" value="C:cytoplasm"/>
    <property type="evidence" value="ECO:0007669"/>
    <property type="project" value="TreeGrafter"/>
</dbReference>
<dbReference type="KEGG" id="nst:Nstercoris_02084"/>
<gene>
    <name evidence="1" type="ORF">Nstercoris_02084</name>
</gene>
<sequence>MKGKIAIHARSGGFSDRWIEYCQQKNIPYKTVDCHSSNIIEELADCSFLMWNWSQTYAEDMLIARGLIKAVESMGIRVFPNSETCWHFDDKVTQKYLMEALGVPMVTSYVFLDRTTALEWAGMTKYPKVFKLRGGAGSSNVFLVNDINKAERLINKAFSTGFPPVSRWNALSERWWQFKRDKTFISFFNISRGIFRALIKNPTLERLPVQRNYAYFQDFVPDNDSDIRVIAIGKRAFGIKRMVREGDFRASGSGKILYDPELIPEACIRMTFDLAKKTRSQSLVLDFIFSDGSPLVVEMSYAFASHGYLSCPGYWRNDMTWVEGSFHPEDFMVDDLIVSSVERS</sequence>
<dbReference type="Gene3D" id="3.30.470.20">
    <property type="entry name" value="ATP-grasp fold, B domain"/>
    <property type="match status" value="1"/>
</dbReference>